<evidence type="ECO:0000313" key="1">
    <source>
        <dbReference type="EMBL" id="SDO00476.1"/>
    </source>
</evidence>
<dbReference type="Proteomes" id="UP000199088">
    <property type="component" value="Unassembled WGS sequence"/>
</dbReference>
<evidence type="ECO:0000313" key="2">
    <source>
        <dbReference type="Proteomes" id="UP000199088"/>
    </source>
</evidence>
<reference evidence="2" key="1">
    <citation type="submission" date="2016-10" db="EMBL/GenBank/DDBJ databases">
        <authorList>
            <person name="Varghese N."/>
            <person name="Submissions S."/>
        </authorList>
    </citation>
    <scope>NUCLEOTIDE SEQUENCE [LARGE SCALE GENOMIC DNA]</scope>
    <source>
        <strain evidence="2">DSM 45843</strain>
    </source>
</reference>
<protein>
    <submittedName>
        <fullName evidence="1">Uncharacterized protein</fullName>
    </submittedName>
</protein>
<keyword evidence="2" id="KW-1185">Reference proteome</keyword>
<proteinExistence type="predicted"/>
<name>A0A1H0G0Q9_9ACTN</name>
<organism evidence="1 2">
    <name type="scientific">Klenkia soli</name>
    <dbReference type="NCBI Taxonomy" id="1052260"/>
    <lineage>
        <taxon>Bacteria</taxon>
        <taxon>Bacillati</taxon>
        <taxon>Actinomycetota</taxon>
        <taxon>Actinomycetes</taxon>
        <taxon>Geodermatophilales</taxon>
        <taxon>Geodermatophilaceae</taxon>
        <taxon>Klenkia</taxon>
    </lineage>
</organism>
<accession>A0A1H0G0Q9</accession>
<dbReference type="EMBL" id="FNIR01000003">
    <property type="protein sequence ID" value="SDO00476.1"/>
    <property type="molecule type" value="Genomic_DNA"/>
</dbReference>
<sequence>MTRTCARCNHGFGRIEAELIDWRDDALRLTSVTAEGIVGARRLPRILHRQTPTGEFVLLVDGPLHPEAEPMLQGSGFSLLITPPAPHLYKLAALKQAYLAASLDLTTIPQTPVAEAVRRELMAARNAPSRRHIVSSEFVRSMPIMRTHEHPRGSAALLGVINQDDGRGAWWIALASTIAVPWPFPDLPPVL</sequence>
<gene>
    <name evidence="1" type="ORF">SAMN05660199_01098</name>
</gene>
<dbReference type="AlphaFoldDB" id="A0A1H0G0Q9"/>